<organism evidence="1">
    <name type="scientific">marine metagenome</name>
    <dbReference type="NCBI Taxonomy" id="408172"/>
    <lineage>
        <taxon>unclassified sequences</taxon>
        <taxon>metagenomes</taxon>
        <taxon>ecological metagenomes</taxon>
    </lineage>
</organism>
<protein>
    <recommendedName>
        <fullName evidence="2">LPP20 lipoprotein</fullName>
    </recommendedName>
</protein>
<dbReference type="EMBL" id="UINC01113535">
    <property type="protein sequence ID" value="SVC83215.1"/>
    <property type="molecule type" value="Genomic_DNA"/>
</dbReference>
<dbReference type="AlphaFoldDB" id="A0A382QEB8"/>
<sequence>MKNIIIIIVCVSGFLLVGCGSKSGPDLYPEASRKTVKKLPKWYINTPVKEGYKYSAAEATSQSMQMAVDKARVSAVSNLSQMIKSEWNGYTKRVQEETGIGVESNILDQFSSTQENVISNQLDNVMVKEKEIQVENSDGTQIFRVFVLVEFDENAGNEKLLAQIKADQVLYDAIKASELVDEMEQKVEAYRQRNK</sequence>
<gene>
    <name evidence="1" type="ORF">METZ01_LOCUS336069</name>
</gene>
<evidence type="ECO:0008006" key="2">
    <source>
        <dbReference type="Google" id="ProtNLM"/>
    </source>
</evidence>
<accession>A0A382QEB8</accession>
<proteinExistence type="predicted"/>
<dbReference type="PROSITE" id="PS51257">
    <property type="entry name" value="PROKAR_LIPOPROTEIN"/>
    <property type="match status" value="1"/>
</dbReference>
<name>A0A382QEB8_9ZZZZ</name>
<evidence type="ECO:0000313" key="1">
    <source>
        <dbReference type="EMBL" id="SVC83215.1"/>
    </source>
</evidence>
<reference evidence="1" key="1">
    <citation type="submission" date="2018-05" db="EMBL/GenBank/DDBJ databases">
        <authorList>
            <person name="Lanie J.A."/>
            <person name="Ng W.-L."/>
            <person name="Kazmierczak K.M."/>
            <person name="Andrzejewski T.M."/>
            <person name="Davidsen T.M."/>
            <person name="Wayne K.J."/>
            <person name="Tettelin H."/>
            <person name="Glass J.I."/>
            <person name="Rusch D."/>
            <person name="Podicherti R."/>
            <person name="Tsui H.-C.T."/>
            <person name="Winkler M.E."/>
        </authorList>
    </citation>
    <scope>NUCLEOTIDE SEQUENCE</scope>
</reference>